<feature type="domain" description="GGDEF" evidence="3">
    <location>
        <begin position="273"/>
        <end position="406"/>
    </location>
</feature>
<dbReference type="InterPro" id="IPR029787">
    <property type="entry name" value="Nucleotide_cyclase"/>
</dbReference>
<dbReference type="SUPFAM" id="SSF55073">
    <property type="entry name" value="Nucleotide cyclase"/>
    <property type="match status" value="1"/>
</dbReference>
<dbReference type="Pfam" id="PF00990">
    <property type="entry name" value="GGDEF"/>
    <property type="match status" value="1"/>
</dbReference>
<evidence type="ECO:0000259" key="3">
    <source>
        <dbReference type="PROSITE" id="PS50887"/>
    </source>
</evidence>
<dbReference type="Proteomes" id="UP000605148">
    <property type="component" value="Unassembled WGS sequence"/>
</dbReference>
<feature type="transmembrane region" description="Helical" evidence="1">
    <location>
        <begin position="136"/>
        <end position="157"/>
    </location>
</feature>
<dbReference type="NCBIfam" id="TIGR00254">
    <property type="entry name" value="GGDEF"/>
    <property type="match status" value="1"/>
</dbReference>
<feature type="transmembrane region" description="Helical" evidence="1">
    <location>
        <begin position="6"/>
        <end position="27"/>
    </location>
</feature>
<evidence type="ECO:0000313" key="6">
    <source>
        <dbReference type="Proteomes" id="UP000605148"/>
    </source>
</evidence>
<feature type="transmembrane region" description="Helical" evidence="1">
    <location>
        <begin position="71"/>
        <end position="94"/>
    </location>
</feature>
<dbReference type="PANTHER" id="PTHR44757:SF2">
    <property type="entry name" value="BIOFILM ARCHITECTURE MAINTENANCE PROTEIN MBAA"/>
    <property type="match status" value="1"/>
</dbReference>
<keyword evidence="1" id="KW-1133">Transmembrane helix</keyword>
<dbReference type="PROSITE" id="PS50883">
    <property type="entry name" value="EAL"/>
    <property type="match status" value="1"/>
</dbReference>
<protein>
    <submittedName>
        <fullName evidence="5">Bifunctional diguanylate cyclase/phosphodiesterase</fullName>
    </submittedName>
</protein>
<dbReference type="CDD" id="cd01949">
    <property type="entry name" value="GGDEF"/>
    <property type="match status" value="1"/>
</dbReference>
<organism evidence="5 6">
    <name type="scientific">Roseibium aquae</name>
    <dbReference type="NCBI Taxonomy" id="1323746"/>
    <lineage>
        <taxon>Bacteria</taxon>
        <taxon>Pseudomonadati</taxon>
        <taxon>Pseudomonadota</taxon>
        <taxon>Alphaproteobacteria</taxon>
        <taxon>Hyphomicrobiales</taxon>
        <taxon>Stappiaceae</taxon>
        <taxon>Roseibium</taxon>
    </lineage>
</organism>
<dbReference type="InterPro" id="IPR043128">
    <property type="entry name" value="Rev_trsase/Diguanyl_cyclase"/>
</dbReference>
<evidence type="ECO:0000259" key="2">
    <source>
        <dbReference type="PROSITE" id="PS50883"/>
    </source>
</evidence>
<dbReference type="AlphaFoldDB" id="A0A916WUB4"/>
<gene>
    <name evidence="5" type="ORF">GCM10011316_01820</name>
</gene>
<reference evidence="5" key="2">
    <citation type="submission" date="2020-09" db="EMBL/GenBank/DDBJ databases">
        <authorList>
            <person name="Sun Q."/>
            <person name="Zhou Y."/>
        </authorList>
    </citation>
    <scope>NUCLEOTIDE SEQUENCE</scope>
    <source>
        <strain evidence="5">CGMCC 1.12426</strain>
    </source>
</reference>
<dbReference type="GO" id="GO:0016020">
    <property type="term" value="C:membrane"/>
    <property type="evidence" value="ECO:0007669"/>
    <property type="project" value="UniProtKB-UniRule"/>
</dbReference>
<dbReference type="InterPro" id="IPR000160">
    <property type="entry name" value="GGDEF_dom"/>
</dbReference>
<dbReference type="SUPFAM" id="SSF141868">
    <property type="entry name" value="EAL domain-like"/>
    <property type="match status" value="1"/>
</dbReference>
<evidence type="ECO:0000256" key="1">
    <source>
        <dbReference type="PROSITE-ProRule" id="PRU00244"/>
    </source>
</evidence>
<evidence type="ECO:0000259" key="4">
    <source>
        <dbReference type="PROSITE" id="PS50924"/>
    </source>
</evidence>
<feature type="transmembrane region" description="Helical" evidence="1">
    <location>
        <begin position="39"/>
        <end position="59"/>
    </location>
</feature>
<dbReference type="Pfam" id="PF00563">
    <property type="entry name" value="EAL"/>
    <property type="match status" value="1"/>
</dbReference>
<feature type="domain" description="EAL" evidence="2">
    <location>
        <begin position="415"/>
        <end position="665"/>
    </location>
</feature>
<dbReference type="SMART" id="SM00052">
    <property type="entry name" value="EAL"/>
    <property type="match status" value="1"/>
</dbReference>
<keyword evidence="1" id="KW-0472">Membrane</keyword>
<dbReference type="PROSITE" id="PS50887">
    <property type="entry name" value="GGDEF"/>
    <property type="match status" value="1"/>
</dbReference>
<dbReference type="PROSITE" id="PS50924">
    <property type="entry name" value="MHYT"/>
    <property type="match status" value="1"/>
</dbReference>
<dbReference type="InterPro" id="IPR001633">
    <property type="entry name" value="EAL_dom"/>
</dbReference>
<feature type="transmembrane region" description="Helical" evidence="1">
    <location>
        <begin position="204"/>
        <end position="227"/>
    </location>
</feature>
<dbReference type="OrthoDB" id="9814202at2"/>
<keyword evidence="1" id="KW-0812">Transmembrane</keyword>
<feature type="transmembrane region" description="Helical" evidence="1">
    <location>
        <begin position="164"/>
        <end position="184"/>
    </location>
</feature>
<reference evidence="5" key="1">
    <citation type="journal article" date="2014" name="Int. J. Syst. Evol. Microbiol.">
        <title>Complete genome sequence of Corynebacterium casei LMG S-19264T (=DSM 44701T), isolated from a smear-ripened cheese.</title>
        <authorList>
            <consortium name="US DOE Joint Genome Institute (JGI-PGF)"/>
            <person name="Walter F."/>
            <person name="Albersmeier A."/>
            <person name="Kalinowski J."/>
            <person name="Ruckert C."/>
        </authorList>
    </citation>
    <scope>NUCLEOTIDE SEQUENCE</scope>
    <source>
        <strain evidence="5">CGMCC 1.12426</strain>
    </source>
</reference>
<name>A0A916WUB4_9HYPH</name>
<keyword evidence="6" id="KW-1185">Reference proteome</keyword>
<dbReference type="CDD" id="cd01948">
    <property type="entry name" value="EAL"/>
    <property type="match status" value="1"/>
</dbReference>
<dbReference type="Gene3D" id="3.20.20.450">
    <property type="entry name" value="EAL domain"/>
    <property type="match status" value="1"/>
</dbReference>
<dbReference type="InterPro" id="IPR035919">
    <property type="entry name" value="EAL_sf"/>
</dbReference>
<feature type="domain" description="MHYT" evidence="4">
    <location>
        <begin position="3"/>
        <end position="191"/>
    </location>
</feature>
<dbReference type="EMBL" id="BMFA01000001">
    <property type="protein sequence ID" value="GGB33395.1"/>
    <property type="molecule type" value="Genomic_DNA"/>
</dbReference>
<accession>A0A916WUB4</accession>
<dbReference type="RefSeq" id="WP_150493512.1">
    <property type="nucleotide sequence ID" value="NZ_BMFA01000001.1"/>
</dbReference>
<dbReference type="InterPro" id="IPR005330">
    <property type="entry name" value="MHYT_dom"/>
</dbReference>
<sequence>MYIELIYFLFAILVCMMGSFAILHLHVRLSPGLHAASGALRRTVSVVVIGTTIWTVQMIPLLSFDAIQPQVFSSIKIALSFLAAMIYAAAASSLHPIAKRAGIPEIEGAIIGFGSWTVHLIGQMSAVHEGHESWNLLTQIQALLLCVMFSALAFACMSRQKSTLGALAGLVFFTVANVGLYLFSMQNGGTSDGPAIFWGHMSSLFLLACVTAAILLLGLTVSSVLVAQVKTQAGMISRLKFAALHDTLTGLPNRDHLTNFIDPKLRSAADAGKRAAVVCLSLSKFKRINEFHGIAAGDRILRAFASNLSDALKRDEYLCRFSGDEFVAIKTDLDSAEDAKVFANRLRAAALTPVKQADYRISLEPSIGLAVMPDDSWHLETLVFQAGLASSQAERLGNSQTRPYGDGLEEAYRRRACLAADLKTAISDGQFRLVFQPLVRIRDRSVYGYEALIRWQHPVKGLLNPIDVIPIAENTGLIVDLGAWALREACREAATWRPDLSVSVNTSPVQLSRSDFPGLVEAVLADTGLDPERLEIEVTETSTIETPDKVTVAINKLRTMGLKVVLDDFGTGYSSLNTLQNFTFDKIKIDRVFTQSIETDARSRAIIRSAVLLGHSFKIPVLAEGVENERQLRFLKEAGCFAVQGYLFSKPINALQIPEAAFPKRPDPEHFKHLRAHP</sequence>
<dbReference type="PANTHER" id="PTHR44757">
    <property type="entry name" value="DIGUANYLATE CYCLASE DGCP"/>
    <property type="match status" value="1"/>
</dbReference>
<evidence type="ECO:0000313" key="5">
    <source>
        <dbReference type="EMBL" id="GGB33395.1"/>
    </source>
</evidence>
<dbReference type="Gene3D" id="3.30.70.270">
    <property type="match status" value="1"/>
</dbReference>
<comment type="caution">
    <text evidence="5">The sequence shown here is derived from an EMBL/GenBank/DDBJ whole genome shotgun (WGS) entry which is preliminary data.</text>
</comment>
<dbReference type="SMART" id="SM00267">
    <property type="entry name" value="GGDEF"/>
    <property type="match status" value="1"/>
</dbReference>
<proteinExistence type="predicted"/>
<dbReference type="InterPro" id="IPR052155">
    <property type="entry name" value="Biofilm_reg_signaling"/>
</dbReference>